<organism evidence="2 3">
    <name type="scientific">Frankliniella fusca</name>
    <dbReference type="NCBI Taxonomy" id="407009"/>
    <lineage>
        <taxon>Eukaryota</taxon>
        <taxon>Metazoa</taxon>
        <taxon>Ecdysozoa</taxon>
        <taxon>Arthropoda</taxon>
        <taxon>Hexapoda</taxon>
        <taxon>Insecta</taxon>
        <taxon>Pterygota</taxon>
        <taxon>Neoptera</taxon>
        <taxon>Paraneoptera</taxon>
        <taxon>Thysanoptera</taxon>
        <taxon>Terebrantia</taxon>
        <taxon>Thripoidea</taxon>
        <taxon>Thripidae</taxon>
        <taxon>Frankliniella</taxon>
    </lineage>
</organism>
<proteinExistence type="predicted"/>
<evidence type="ECO:0000313" key="2">
    <source>
        <dbReference type="EMBL" id="KAK3907542.1"/>
    </source>
</evidence>
<reference evidence="2" key="2">
    <citation type="journal article" date="2023" name="BMC Genomics">
        <title>Pest status, molecular evolution, and epigenetic factors derived from the genome assembly of Frankliniella fusca, a thysanopteran phytovirus vector.</title>
        <authorList>
            <person name="Catto M.A."/>
            <person name="Labadie P.E."/>
            <person name="Jacobson A.L."/>
            <person name="Kennedy G.G."/>
            <person name="Srinivasan R."/>
            <person name="Hunt B.G."/>
        </authorList>
    </citation>
    <scope>NUCLEOTIDE SEQUENCE</scope>
    <source>
        <strain evidence="2">PL_HMW_Pooled</strain>
    </source>
</reference>
<name>A0AAE1GQJ2_9NEOP</name>
<gene>
    <name evidence="2" type="ORF">KUF71_003041</name>
</gene>
<feature type="region of interest" description="Disordered" evidence="1">
    <location>
        <begin position="1"/>
        <end position="27"/>
    </location>
</feature>
<feature type="region of interest" description="Disordered" evidence="1">
    <location>
        <begin position="40"/>
        <end position="100"/>
    </location>
</feature>
<evidence type="ECO:0000313" key="3">
    <source>
        <dbReference type="Proteomes" id="UP001219518"/>
    </source>
</evidence>
<comment type="caution">
    <text evidence="2">The sequence shown here is derived from an EMBL/GenBank/DDBJ whole genome shotgun (WGS) entry which is preliminary data.</text>
</comment>
<sequence length="122" mass="13017">MWTGSGGVTRPSRFGAGGRLTPSGRTDALVRGVTIPRSLTNPGARAVLRTRSRDQKGVGTAPTCRGTTGRNEKGSSARTIGNKTASSSNRLSESRSKDEQKYKAVLLKVNNSILTVEKRIMN</sequence>
<reference evidence="2" key="1">
    <citation type="submission" date="2021-07" db="EMBL/GenBank/DDBJ databases">
        <authorList>
            <person name="Catto M.A."/>
            <person name="Jacobson A."/>
            <person name="Kennedy G."/>
            <person name="Labadie P."/>
            <person name="Hunt B.G."/>
            <person name="Srinivasan R."/>
        </authorList>
    </citation>
    <scope>NUCLEOTIDE SEQUENCE</scope>
    <source>
        <strain evidence="2">PL_HMW_Pooled</strain>
        <tissue evidence="2">Head</tissue>
    </source>
</reference>
<dbReference type="EMBL" id="JAHWGI010000011">
    <property type="protein sequence ID" value="KAK3907542.1"/>
    <property type="molecule type" value="Genomic_DNA"/>
</dbReference>
<evidence type="ECO:0000256" key="1">
    <source>
        <dbReference type="SAM" id="MobiDB-lite"/>
    </source>
</evidence>
<dbReference type="Proteomes" id="UP001219518">
    <property type="component" value="Unassembled WGS sequence"/>
</dbReference>
<dbReference type="AlphaFoldDB" id="A0AAE1GQJ2"/>
<keyword evidence="3" id="KW-1185">Reference proteome</keyword>
<accession>A0AAE1GQJ2</accession>
<feature type="compositionally biased region" description="Polar residues" evidence="1">
    <location>
        <begin position="76"/>
        <end position="85"/>
    </location>
</feature>
<protein>
    <submittedName>
        <fullName evidence="2">CDK5 regulatory subunit-associated protein 2</fullName>
    </submittedName>
</protein>